<dbReference type="InterPro" id="IPR036388">
    <property type="entry name" value="WH-like_DNA-bd_sf"/>
</dbReference>
<name>A0ABV7DWX9_9RHOB</name>
<dbReference type="InterPro" id="IPR008920">
    <property type="entry name" value="TF_FadR/GntR_C"/>
</dbReference>
<gene>
    <name evidence="6" type="ORF">ACFOD6_16495</name>
</gene>
<accession>A0ABV7DWX9</accession>
<dbReference type="InterPro" id="IPR011711">
    <property type="entry name" value="GntR_C"/>
</dbReference>
<organism evidence="6 7">
    <name type="scientific">Tabrizicola soli</name>
    <dbReference type="NCBI Taxonomy" id="2185115"/>
    <lineage>
        <taxon>Bacteria</taxon>
        <taxon>Pseudomonadati</taxon>
        <taxon>Pseudomonadota</taxon>
        <taxon>Alphaproteobacteria</taxon>
        <taxon>Rhodobacterales</taxon>
        <taxon>Paracoccaceae</taxon>
        <taxon>Tabrizicola</taxon>
    </lineage>
</organism>
<evidence type="ECO:0000259" key="5">
    <source>
        <dbReference type="PROSITE" id="PS50949"/>
    </source>
</evidence>
<dbReference type="CDD" id="cd07377">
    <property type="entry name" value="WHTH_GntR"/>
    <property type="match status" value="1"/>
</dbReference>
<dbReference type="Gene3D" id="1.20.120.530">
    <property type="entry name" value="GntR ligand-binding domain-like"/>
    <property type="match status" value="1"/>
</dbReference>
<dbReference type="Pfam" id="PF00392">
    <property type="entry name" value="GntR"/>
    <property type="match status" value="1"/>
</dbReference>
<sequence>MIRSNSSPLDAEEEIDTPVSPKTRQLADRLFAEIAGGTYRLGTRLPAERLMAEQYGLSRNTVRQALALLERSGIVLRRAGSGSVVNYRPAQQEENPTAPPAPDLLDVLDLRELGDITSPLELGVVRSIIEPEIARLAVLNMTSRDIEKIKEIQAEIDRVTVDGERFSALDDAFRMQLAEGTHNPLLVAIYTMINRVSNDAGWSVQRRRRLTPARIREYKLQNLSLCGAIESRDIESAVEFMRLSLAEFNQDLVRGA</sequence>
<dbReference type="PRINTS" id="PR00035">
    <property type="entry name" value="HTHGNTR"/>
</dbReference>
<dbReference type="PANTHER" id="PTHR43537:SF5">
    <property type="entry name" value="UXU OPERON TRANSCRIPTIONAL REGULATOR"/>
    <property type="match status" value="1"/>
</dbReference>
<dbReference type="SUPFAM" id="SSF48008">
    <property type="entry name" value="GntR ligand-binding domain-like"/>
    <property type="match status" value="1"/>
</dbReference>
<comment type="caution">
    <text evidence="6">The sequence shown here is derived from an EMBL/GenBank/DDBJ whole genome shotgun (WGS) entry which is preliminary data.</text>
</comment>
<dbReference type="Gene3D" id="1.10.10.10">
    <property type="entry name" value="Winged helix-like DNA-binding domain superfamily/Winged helix DNA-binding domain"/>
    <property type="match status" value="1"/>
</dbReference>
<dbReference type="SUPFAM" id="SSF46785">
    <property type="entry name" value="Winged helix' DNA-binding domain"/>
    <property type="match status" value="1"/>
</dbReference>
<evidence type="ECO:0000313" key="6">
    <source>
        <dbReference type="EMBL" id="MFC3087648.1"/>
    </source>
</evidence>
<dbReference type="InterPro" id="IPR036390">
    <property type="entry name" value="WH_DNA-bd_sf"/>
</dbReference>
<evidence type="ECO:0000256" key="2">
    <source>
        <dbReference type="ARBA" id="ARBA00023125"/>
    </source>
</evidence>
<dbReference type="RefSeq" id="WP_197641434.1">
    <property type="nucleotide sequence ID" value="NZ_JAEACP010000001.1"/>
</dbReference>
<keyword evidence="3" id="KW-0804">Transcription</keyword>
<keyword evidence="2" id="KW-0238">DNA-binding</keyword>
<feature type="domain" description="HTH gntR-type" evidence="5">
    <location>
        <begin position="20"/>
        <end position="88"/>
    </location>
</feature>
<evidence type="ECO:0000313" key="7">
    <source>
        <dbReference type="Proteomes" id="UP001595445"/>
    </source>
</evidence>
<dbReference type="SMART" id="SM00895">
    <property type="entry name" value="FCD"/>
    <property type="match status" value="1"/>
</dbReference>
<evidence type="ECO:0000256" key="3">
    <source>
        <dbReference type="ARBA" id="ARBA00023163"/>
    </source>
</evidence>
<dbReference type="PROSITE" id="PS50949">
    <property type="entry name" value="HTH_GNTR"/>
    <property type="match status" value="1"/>
</dbReference>
<dbReference type="EMBL" id="JBHRSM010000025">
    <property type="protein sequence ID" value="MFC3087648.1"/>
    <property type="molecule type" value="Genomic_DNA"/>
</dbReference>
<protein>
    <submittedName>
        <fullName evidence="6">FadR/GntR family transcriptional regulator</fullName>
    </submittedName>
</protein>
<feature type="region of interest" description="Disordered" evidence="4">
    <location>
        <begin position="1"/>
        <end position="22"/>
    </location>
</feature>
<dbReference type="SMART" id="SM00345">
    <property type="entry name" value="HTH_GNTR"/>
    <property type="match status" value="1"/>
</dbReference>
<keyword evidence="1" id="KW-0805">Transcription regulation</keyword>
<keyword evidence="7" id="KW-1185">Reference proteome</keyword>
<dbReference type="PANTHER" id="PTHR43537">
    <property type="entry name" value="TRANSCRIPTIONAL REGULATOR, GNTR FAMILY"/>
    <property type="match status" value="1"/>
</dbReference>
<evidence type="ECO:0000256" key="4">
    <source>
        <dbReference type="SAM" id="MobiDB-lite"/>
    </source>
</evidence>
<evidence type="ECO:0000256" key="1">
    <source>
        <dbReference type="ARBA" id="ARBA00023015"/>
    </source>
</evidence>
<reference evidence="7" key="1">
    <citation type="journal article" date="2019" name="Int. J. Syst. Evol. Microbiol.">
        <title>The Global Catalogue of Microorganisms (GCM) 10K type strain sequencing project: providing services to taxonomists for standard genome sequencing and annotation.</title>
        <authorList>
            <consortium name="The Broad Institute Genomics Platform"/>
            <consortium name="The Broad Institute Genome Sequencing Center for Infectious Disease"/>
            <person name="Wu L."/>
            <person name="Ma J."/>
        </authorList>
    </citation>
    <scope>NUCLEOTIDE SEQUENCE [LARGE SCALE GENOMIC DNA]</scope>
    <source>
        <strain evidence="7">KCTC 62102</strain>
    </source>
</reference>
<proteinExistence type="predicted"/>
<dbReference type="Pfam" id="PF07729">
    <property type="entry name" value="FCD"/>
    <property type="match status" value="1"/>
</dbReference>
<dbReference type="InterPro" id="IPR000524">
    <property type="entry name" value="Tscrpt_reg_HTH_GntR"/>
</dbReference>
<dbReference type="Proteomes" id="UP001595445">
    <property type="component" value="Unassembled WGS sequence"/>
</dbReference>